<dbReference type="Proteomes" id="UP000076962">
    <property type="component" value="Unassembled WGS sequence"/>
</dbReference>
<dbReference type="AlphaFoldDB" id="A0A176RZ61"/>
<comment type="caution">
    <text evidence="2">The sequence shown here is derived from an EMBL/GenBank/DDBJ whole genome shotgun (WGS) entry which is preliminary data.</text>
</comment>
<evidence type="ECO:0000313" key="3">
    <source>
        <dbReference type="Proteomes" id="UP000076962"/>
    </source>
</evidence>
<feature type="non-terminal residue" evidence="2">
    <location>
        <position position="1"/>
    </location>
</feature>
<reference evidence="2 3" key="1">
    <citation type="submission" date="2016-05" db="EMBL/GenBank/DDBJ databases">
        <title>Single-cell genome of chain-forming Candidatus Thiomargarita nelsonii and comparison to other large sulfur-oxidizing bacteria.</title>
        <authorList>
            <person name="Winkel M."/>
            <person name="Salman V."/>
            <person name="Woyke T."/>
            <person name="Schulz-Vogt H."/>
            <person name="Richter M."/>
            <person name="Flood B."/>
            <person name="Bailey J."/>
            <person name="Amann R."/>
            <person name="Mussmann M."/>
        </authorList>
    </citation>
    <scope>NUCLEOTIDE SEQUENCE [LARGE SCALE GENOMIC DNA]</scope>
    <source>
        <strain evidence="2 3">THI036</strain>
    </source>
</reference>
<name>A0A176RZ61_9GAMM</name>
<sequence>AKSGHKKKEAWTNVIKAGKQAGIDECKADPASCGITPDPKDGSTQAGIDKCKADPTSCGITPDPEDGSTQAGIDKCKADPTSCGITPDPKDGSTQAGIDKCKANPASCGIVNASATYDPQLGEVHIPLIEVSGAFETIQKFEVYLMQRSNTFTFDLDMDRITLK</sequence>
<dbReference type="EMBL" id="LUTY01001914">
    <property type="protein sequence ID" value="OAD21045.1"/>
    <property type="molecule type" value="Genomic_DNA"/>
</dbReference>
<evidence type="ECO:0000313" key="2">
    <source>
        <dbReference type="EMBL" id="OAD21045.1"/>
    </source>
</evidence>
<evidence type="ECO:0000256" key="1">
    <source>
        <dbReference type="SAM" id="MobiDB-lite"/>
    </source>
</evidence>
<protein>
    <submittedName>
        <fullName evidence="2">Uncharacterized protein</fullName>
    </submittedName>
</protein>
<feature type="region of interest" description="Disordered" evidence="1">
    <location>
        <begin position="54"/>
        <end position="73"/>
    </location>
</feature>
<accession>A0A176RZ61</accession>
<organism evidence="2 3">
    <name type="scientific">Candidatus Thiomargarita nelsonii</name>
    <dbReference type="NCBI Taxonomy" id="1003181"/>
    <lineage>
        <taxon>Bacteria</taxon>
        <taxon>Pseudomonadati</taxon>
        <taxon>Pseudomonadota</taxon>
        <taxon>Gammaproteobacteria</taxon>
        <taxon>Thiotrichales</taxon>
        <taxon>Thiotrichaceae</taxon>
        <taxon>Thiomargarita</taxon>
    </lineage>
</organism>
<proteinExistence type="predicted"/>
<gene>
    <name evidence="2" type="ORF">THIOM_003204</name>
</gene>
<keyword evidence="3" id="KW-1185">Reference proteome</keyword>